<dbReference type="PANTHER" id="PTHR24421">
    <property type="entry name" value="NITRATE/NITRITE SENSOR PROTEIN NARX-RELATED"/>
    <property type="match status" value="1"/>
</dbReference>
<dbReference type="GO" id="GO:0046983">
    <property type="term" value="F:protein dimerization activity"/>
    <property type="evidence" value="ECO:0007669"/>
    <property type="project" value="InterPro"/>
</dbReference>
<feature type="transmembrane region" description="Helical" evidence="4">
    <location>
        <begin position="273"/>
        <end position="293"/>
    </location>
</feature>
<evidence type="ECO:0000256" key="1">
    <source>
        <dbReference type="ARBA" id="ARBA00022679"/>
    </source>
</evidence>
<dbReference type="Proteomes" id="UP000007947">
    <property type="component" value="Chromosome"/>
</dbReference>
<keyword evidence="4" id="KW-0472">Membrane</keyword>
<feature type="transmembrane region" description="Helical" evidence="4">
    <location>
        <begin position="365"/>
        <end position="386"/>
    </location>
</feature>
<accession>F5XJT8</accession>
<feature type="transmembrane region" description="Helical" evidence="4">
    <location>
        <begin position="204"/>
        <end position="226"/>
    </location>
</feature>
<keyword evidence="4" id="KW-0812">Transmembrane</keyword>
<keyword evidence="7" id="KW-1185">Reference proteome</keyword>
<dbReference type="CDD" id="cd16917">
    <property type="entry name" value="HATPase_UhpB-NarQ-NarX-like"/>
    <property type="match status" value="1"/>
</dbReference>
<feature type="transmembrane region" description="Helical" evidence="4">
    <location>
        <begin position="109"/>
        <end position="128"/>
    </location>
</feature>
<dbReference type="AlphaFoldDB" id="F5XJT8"/>
<keyword evidence="3" id="KW-0902">Two-component regulatory system</keyword>
<dbReference type="KEGG" id="mph:MLP_53420"/>
<dbReference type="Gene3D" id="1.20.5.1930">
    <property type="match status" value="1"/>
</dbReference>
<evidence type="ECO:0000259" key="5">
    <source>
        <dbReference type="SMART" id="SM00387"/>
    </source>
</evidence>
<dbReference type="STRING" id="1032480.MLP_53420"/>
<dbReference type="InterPro" id="IPR011712">
    <property type="entry name" value="Sig_transdc_His_kin_sub3_dim/P"/>
</dbReference>
<dbReference type="eggNOG" id="COG4585">
    <property type="taxonomic scope" value="Bacteria"/>
</dbReference>
<dbReference type="HOGENOM" id="CLU_021898_1_0_11"/>
<reference evidence="6 7" key="1">
    <citation type="submission" date="2011-05" db="EMBL/GenBank/DDBJ databases">
        <title>Whole genome sequence of Microlunatus phosphovorus NM-1.</title>
        <authorList>
            <person name="Hosoyama A."/>
            <person name="Sasaki K."/>
            <person name="Harada T."/>
            <person name="Igarashi R."/>
            <person name="Kawakoshi A."/>
            <person name="Sasagawa M."/>
            <person name="Fukada J."/>
            <person name="Nakamura S."/>
            <person name="Katano Y."/>
            <person name="Hanada S."/>
            <person name="Kamagata Y."/>
            <person name="Nakamura N."/>
            <person name="Yamazaki S."/>
            <person name="Fujita N."/>
        </authorList>
    </citation>
    <scope>NUCLEOTIDE SEQUENCE [LARGE SCALE GENOMIC DNA]</scope>
    <source>
        <strain evidence="7">ATCC 700054 / DSM 10555 / JCM 9379 / NBRC 101784 / NCIMB 13414 / VKM Ac-1990 / NM-1</strain>
    </source>
</reference>
<dbReference type="SUPFAM" id="SSF55874">
    <property type="entry name" value="ATPase domain of HSP90 chaperone/DNA topoisomerase II/histidine kinase"/>
    <property type="match status" value="1"/>
</dbReference>
<evidence type="ECO:0000313" key="7">
    <source>
        <dbReference type="Proteomes" id="UP000007947"/>
    </source>
</evidence>
<feature type="transmembrane region" description="Helical" evidence="4">
    <location>
        <begin position="140"/>
        <end position="165"/>
    </location>
</feature>
<dbReference type="SMART" id="SM00387">
    <property type="entry name" value="HATPase_c"/>
    <property type="match status" value="1"/>
</dbReference>
<dbReference type="Pfam" id="PF07730">
    <property type="entry name" value="HisKA_3"/>
    <property type="match status" value="1"/>
</dbReference>
<dbReference type="InterPro" id="IPR050482">
    <property type="entry name" value="Sensor_HK_TwoCompSys"/>
</dbReference>
<name>F5XJT8_MICPN</name>
<dbReference type="GO" id="GO:0016020">
    <property type="term" value="C:membrane"/>
    <property type="evidence" value="ECO:0007669"/>
    <property type="project" value="InterPro"/>
</dbReference>
<evidence type="ECO:0000256" key="4">
    <source>
        <dbReference type="SAM" id="Phobius"/>
    </source>
</evidence>
<dbReference type="EMBL" id="AP012204">
    <property type="protein sequence ID" value="BAK38356.1"/>
    <property type="molecule type" value="Genomic_DNA"/>
</dbReference>
<feature type="domain" description="Histidine kinase/HSP90-like ATPase" evidence="5">
    <location>
        <begin position="635"/>
        <end position="725"/>
    </location>
</feature>
<keyword evidence="1" id="KW-0808">Transferase</keyword>
<keyword evidence="2 6" id="KW-0418">Kinase</keyword>
<dbReference type="GO" id="GO:0000155">
    <property type="term" value="F:phosphorelay sensor kinase activity"/>
    <property type="evidence" value="ECO:0007669"/>
    <property type="project" value="InterPro"/>
</dbReference>
<feature type="transmembrane region" description="Helical" evidence="4">
    <location>
        <begin position="171"/>
        <end position="197"/>
    </location>
</feature>
<gene>
    <name evidence="6" type="ordered locus">MLP_53420</name>
</gene>
<feature type="transmembrane region" description="Helical" evidence="4">
    <location>
        <begin position="338"/>
        <end position="359"/>
    </location>
</feature>
<proteinExistence type="predicted"/>
<protein>
    <submittedName>
        <fullName evidence="6">Putative two-component system histidine kinase</fullName>
    </submittedName>
</protein>
<evidence type="ECO:0000256" key="3">
    <source>
        <dbReference type="ARBA" id="ARBA00023012"/>
    </source>
</evidence>
<dbReference type="Pfam" id="PF02518">
    <property type="entry name" value="HATPase_c"/>
    <property type="match status" value="1"/>
</dbReference>
<dbReference type="InterPro" id="IPR003594">
    <property type="entry name" value="HATPase_dom"/>
</dbReference>
<evidence type="ECO:0000313" key="6">
    <source>
        <dbReference type="EMBL" id="BAK38356.1"/>
    </source>
</evidence>
<organism evidence="6 7">
    <name type="scientific">Microlunatus phosphovorus (strain ATCC 700054 / DSM 10555 / JCM 9379 / NBRC 101784 / NCIMB 13414 / VKM Ac-1990 / NM-1)</name>
    <dbReference type="NCBI Taxonomy" id="1032480"/>
    <lineage>
        <taxon>Bacteria</taxon>
        <taxon>Bacillati</taxon>
        <taxon>Actinomycetota</taxon>
        <taxon>Actinomycetes</taxon>
        <taxon>Propionibacteriales</taxon>
        <taxon>Propionibacteriaceae</taxon>
        <taxon>Microlunatus</taxon>
    </lineage>
</organism>
<feature type="transmembrane region" description="Helical" evidence="4">
    <location>
        <begin position="305"/>
        <end position="326"/>
    </location>
</feature>
<sequence>MVATALMLLGVLAVIVRLDAPSDGTRITDWVTGGVIVAVDAAPAPPTGTVEGLTDGDVVRMIGGQSVADRLDVLPPPELGARVDYQVERVEAPIPVLIGRPAVLPMLQYGWGNLVFVVTLALLAVCLYARRPDEPATSPLLVASAGLLGSTVVVVAGVPALAMAVGGPLLWLYNLNIVGAYTIAWGAILAFALLLLGGRTVSRAWLAGAWLLPPVATVALLGAAALRAHDWSEWFGMVYAGSTVIVTGAMLLMLLLGVVAYRAPGHPEGRARVRCLAVGSIVTAVLAIGLWHLPQLLIGHSLLPLGALGLSGLPFIAAVGIALWRHQLFDIERLANRSLTYLAVTVVLVAGYAMVVALLGNVFGLSGGIAAALAAIAAALALAPVLRAARRGVNRLMYGERDDPAGVLAQLGSRMQAAMLPDDVLPVVAETVAQSLRLPYVAIDLPEETGGFRTIVERGRSVGTLHTEELRHHGSVVGRLRVSARGIDDPLEPADLALLRSLAGEIGPAVQAVRLHQDLVRSRAEVVALREDERRRLRRDLHDGLGPALAAIGLKAGLARRDVAQTTRAYDLLGEIDGEVKASLGGIRRLVEGLRPPALDELGLVGALRTRAATLAADLTVEVTGELSEQRLPAAVEAAAYWIAVEAMTNAARHSQGSRCMVDLRLFHHTLVLVVADDGRGLDSSRPSGVGLSSMRERAVEVGGSLVVHAAADGTEVVARLPLDLGVVDGHVDPR</sequence>
<dbReference type="InterPro" id="IPR036890">
    <property type="entry name" value="HATPase_C_sf"/>
</dbReference>
<evidence type="ECO:0000256" key="2">
    <source>
        <dbReference type="ARBA" id="ARBA00022777"/>
    </source>
</evidence>
<feature type="transmembrane region" description="Helical" evidence="4">
    <location>
        <begin position="238"/>
        <end position="261"/>
    </location>
</feature>
<dbReference type="Gene3D" id="3.30.565.10">
    <property type="entry name" value="Histidine kinase-like ATPase, C-terminal domain"/>
    <property type="match status" value="1"/>
</dbReference>
<keyword evidence="4" id="KW-1133">Transmembrane helix</keyword>